<evidence type="ECO:0000313" key="8">
    <source>
        <dbReference type="Proteomes" id="UP000011096"/>
    </source>
</evidence>
<reference evidence="7 8" key="2">
    <citation type="submission" date="2020-04" db="EMBL/GenBank/DDBJ databases">
        <title>Genome sequencing and assembly of multiple isolates from the Colletotrichum gloeosporioides species complex.</title>
        <authorList>
            <person name="Gan P."/>
            <person name="Shirasu K."/>
        </authorList>
    </citation>
    <scope>NUCLEOTIDE SEQUENCE [LARGE SCALE GENOMIC DNA]</scope>
    <source>
        <strain evidence="7 8">Nara gc5</strain>
    </source>
</reference>
<dbReference type="EMBL" id="ANPB02000002">
    <property type="protein sequence ID" value="KAF4489361.1"/>
    <property type="molecule type" value="Genomic_DNA"/>
</dbReference>
<evidence type="ECO:0000256" key="3">
    <source>
        <dbReference type="ARBA" id="ARBA00022777"/>
    </source>
</evidence>
<dbReference type="HAMAP" id="MF_00361">
    <property type="entry name" value="NAD_kinase"/>
    <property type="match status" value="1"/>
</dbReference>
<dbReference type="GeneID" id="43617842"/>
<comment type="similarity">
    <text evidence="1">Belongs to the NAD kinase family.</text>
</comment>
<evidence type="ECO:0000256" key="2">
    <source>
        <dbReference type="ARBA" id="ARBA00022679"/>
    </source>
</evidence>
<protein>
    <submittedName>
        <fullName evidence="7">NAD(+) kinase</fullName>
    </submittedName>
</protein>
<comment type="caution">
    <text evidence="7">The sequence shown here is derived from an EMBL/GenBank/DDBJ whole genome shotgun (WGS) entry which is preliminary data.</text>
</comment>
<proteinExistence type="inferred from homology"/>
<keyword evidence="8" id="KW-1185">Reference proteome</keyword>
<dbReference type="GO" id="GO:0019674">
    <property type="term" value="P:NAD+ metabolic process"/>
    <property type="evidence" value="ECO:0007669"/>
    <property type="project" value="InterPro"/>
</dbReference>
<sequence length="604" mass="68399">MGAGNDMEEKAEKRVGFEKDDDAHSSGSDDDYQRAVEVTFDPGNPYRRKSSLVTSEVSRPLPRHPSKRTECIVHQFLESQRKARDAHASASNHGSRSNSVSSTTKSGSEHHFHHGHPVYENPHRQAGAKDVSGETGMSKTVEPKGRVAKHRAAILASDSPEGSDVGQIDEKSWRTEIIKSPSQIDLAQSDNDDELHSRLLTKKQLSEMAWGVRELSRRLSSMRIRFRVKTIFVLTKIHDPDLIIRTRELVKWLLSHDRDVDYTVYVGENFKESKKFNAPGLVEELKKEHVEAGRMKVDDSDEVLSKRLRYWNEDMCRNRPHMFDFVITLGGDGTVLYVSWLFQRIVPPVLSFSLGSLGFLTKFDFEDHKSILTNAFNKGVTVSLRLRFEGTIMRSQRRKQLQLADGEESSSQEEDFRNLDLVEELIGEEREDEHTHVPDGTFEILNEIVVDRGPNPTMSYTEIFGDDEHFTSVLADGICVSTPTGSTAYNLAAGGSLCHPENPVMLVTSICPHTLSFRPIILPDTIVLRVGVPYDARTNSWASFDGRERMELYPGDYVTISASRYPFASVQAQGRRSEDWVNSISGKLGWNTRQKQKAYKEWDR</sequence>
<dbReference type="FunFam" id="3.40.50.10330:FF:000029">
    <property type="entry name" value="NAD+ kinase, putative"/>
    <property type="match status" value="1"/>
</dbReference>
<reference evidence="7 8" key="1">
    <citation type="submission" date="2012-08" db="EMBL/GenBank/DDBJ databases">
        <authorList>
            <person name="Gan P.H.P."/>
            <person name="Ikeda K."/>
            <person name="Irieda H."/>
            <person name="Narusaka M."/>
            <person name="O'Connell R.J."/>
            <person name="Narusaka Y."/>
            <person name="Takano Y."/>
            <person name="Kubo Y."/>
            <person name="Shirasu K."/>
        </authorList>
    </citation>
    <scope>NUCLEOTIDE SEQUENCE [LARGE SCALE GENOMIC DNA]</scope>
    <source>
        <strain evidence="7 8">Nara gc5</strain>
    </source>
</reference>
<evidence type="ECO:0000313" key="7">
    <source>
        <dbReference type="EMBL" id="KAF4489361.1"/>
    </source>
</evidence>
<dbReference type="Pfam" id="PF01513">
    <property type="entry name" value="NAD_kinase"/>
    <property type="match status" value="1"/>
</dbReference>
<dbReference type="FunFam" id="2.60.200.30:FF:000008">
    <property type="entry name" value="Putative NAD+ kinase"/>
    <property type="match status" value="1"/>
</dbReference>
<dbReference type="InterPro" id="IPR017437">
    <property type="entry name" value="ATP-NAD_kinase_PpnK-typ_C"/>
</dbReference>
<keyword evidence="2" id="KW-0808">Transferase</keyword>
<dbReference type="Gene3D" id="2.60.200.30">
    <property type="entry name" value="Probable inorganic polyphosphate/atp-NAD kinase, domain 2"/>
    <property type="match status" value="1"/>
</dbReference>
<dbReference type="Proteomes" id="UP000011096">
    <property type="component" value="Unassembled WGS sequence"/>
</dbReference>
<feature type="compositionally biased region" description="Low complexity" evidence="6">
    <location>
        <begin position="88"/>
        <end position="106"/>
    </location>
</feature>
<dbReference type="InterPro" id="IPR017438">
    <property type="entry name" value="ATP-NAD_kinase_N"/>
</dbReference>
<dbReference type="Pfam" id="PF20143">
    <property type="entry name" value="NAD_kinase_C"/>
    <property type="match status" value="1"/>
</dbReference>
<dbReference type="InterPro" id="IPR016064">
    <property type="entry name" value="NAD/diacylglycerol_kinase_sf"/>
</dbReference>
<feature type="compositionally biased region" description="Basic and acidic residues" evidence="6">
    <location>
        <begin position="7"/>
        <end position="24"/>
    </location>
</feature>
<dbReference type="AlphaFoldDB" id="A0A7J6JGM5"/>
<dbReference type="RefSeq" id="XP_031887141.1">
    <property type="nucleotide sequence ID" value="XM_032033813.1"/>
</dbReference>
<evidence type="ECO:0000256" key="1">
    <source>
        <dbReference type="ARBA" id="ARBA00010995"/>
    </source>
</evidence>
<dbReference type="PANTHER" id="PTHR20275">
    <property type="entry name" value="NAD KINASE"/>
    <property type="match status" value="1"/>
</dbReference>
<dbReference type="InParanoid" id="A0A7J6JGM5"/>
<evidence type="ECO:0000256" key="5">
    <source>
        <dbReference type="ARBA" id="ARBA00023027"/>
    </source>
</evidence>
<organism evidence="7 8">
    <name type="scientific">Colletotrichum fructicola (strain Nara gc5)</name>
    <name type="common">Anthracnose fungus</name>
    <name type="synonym">Colletotrichum gloeosporioides (strain Nara gc5)</name>
    <dbReference type="NCBI Taxonomy" id="1213859"/>
    <lineage>
        <taxon>Eukaryota</taxon>
        <taxon>Fungi</taxon>
        <taxon>Dikarya</taxon>
        <taxon>Ascomycota</taxon>
        <taxon>Pezizomycotina</taxon>
        <taxon>Sordariomycetes</taxon>
        <taxon>Hypocreomycetidae</taxon>
        <taxon>Glomerellales</taxon>
        <taxon>Glomerellaceae</taxon>
        <taxon>Colletotrichum</taxon>
        <taxon>Colletotrichum gloeosporioides species complex</taxon>
    </lineage>
</organism>
<dbReference type="InterPro" id="IPR002504">
    <property type="entry name" value="NADK"/>
</dbReference>
<dbReference type="Gene3D" id="3.40.50.10330">
    <property type="entry name" value="Probable inorganic polyphosphate/atp-NAD kinase, domain 1"/>
    <property type="match status" value="1"/>
</dbReference>
<keyword evidence="5" id="KW-0520">NAD</keyword>
<dbReference type="OrthoDB" id="24581at2759"/>
<dbReference type="GO" id="GO:0006741">
    <property type="term" value="P:NADP+ biosynthetic process"/>
    <property type="evidence" value="ECO:0007669"/>
    <property type="project" value="InterPro"/>
</dbReference>
<evidence type="ECO:0000256" key="6">
    <source>
        <dbReference type="SAM" id="MobiDB-lite"/>
    </source>
</evidence>
<dbReference type="GO" id="GO:0003951">
    <property type="term" value="F:NAD+ kinase activity"/>
    <property type="evidence" value="ECO:0007669"/>
    <property type="project" value="InterPro"/>
</dbReference>
<name>A0A7J6JGM5_COLFN</name>
<keyword evidence="4" id="KW-0521">NADP</keyword>
<dbReference type="PANTHER" id="PTHR20275:SF11">
    <property type="entry name" value="KINASE, PUTATIVE (AFU_ORTHOLOGUE AFUA_5G12870)-RELATED"/>
    <property type="match status" value="1"/>
</dbReference>
<dbReference type="SUPFAM" id="SSF111331">
    <property type="entry name" value="NAD kinase/diacylglycerol kinase-like"/>
    <property type="match status" value="1"/>
</dbReference>
<keyword evidence="3 7" id="KW-0418">Kinase</keyword>
<gene>
    <name evidence="7" type="primary">UTR1-1</name>
    <name evidence="7" type="ORF">CGGC5_v003627</name>
</gene>
<evidence type="ECO:0000256" key="4">
    <source>
        <dbReference type="ARBA" id="ARBA00022857"/>
    </source>
</evidence>
<accession>A0A7J6JGM5</accession>
<feature type="region of interest" description="Disordered" evidence="6">
    <location>
        <begin position="1"/>
        <end position="148"/>
    </location>
</feature>